<dbReference type="AlphaFoldDB" id="I7JAF8"/>
<dbReference type="PANTHER" id="PTHR14490:SF5">
    <property type="entry name" value="PROTEIN KRI1 HOMOLOG"/>
    <property type="match status" value="1"/>
</dbReference>
<dbReference type="CDD" id="cd02249">
    <property type="entry name" value="ZZ"/>
    <property type="match status" value="1"/>
</dbReference>
<dbReference type="OrthoDB" id="10252032at2759"/>
<evidence type="ECO:0000313" key="7">
    <source>
        <dbReference type="EMBL" id="CCF73759.1"/>
    </source>
</evidence>
<dbReference type="RefSeq" id="XP_012648368.1">
    <property type="nucleotide sequence ID" value="XM_012792914.1"/>
</dbReference>
<proteinExistence type="inferred from homology"/>
<reference evidence="7 8" key="1">
    <citation type="journal article" date="2012" name="Nucleic Acids Res.">
        <title>Sequencing of the smallest Apicomplexan genome from the human pathogen Babesia microti.</title>
        <authorList>
            <person name="Cornillot E."/>
            <person name="Hadj-Kaddour K."/>
            <person name="Dassouli A."/>
            <person name="Noel B."/>
            <person name="Ranwez V."/>
            <person name="Vacherie B."/>
            <person name="Augagneur Y."/>
            <person name="Bres V."/>
            <person name="Duclos A."/>
            <person name="Randazzo S."/>
            <person name="Carcy B."/>
            <person name="Debierre-Grockiego F."/>
            <person name="Delbecq S."/>
            <person name="Moubri-Menage K."/>
            <person name="Shams-Eldin H."/>
            <person name="Usmani-Brown S."/>
            <person name="Bringaud F."/>
            <person name="Wincker P."/>
            <person name="Vivares C.P."/>
            <person name="Schwarz R.T."/>
            <person name="Schetters T.P."/>
            <person name="Krause P.J."/>
            <person name="Gorenflot A."/>
            <person name="Berry V."/>
            <person name="Barbe V."/>
            <person name="Ben Mamoun C."/>
        </authorList>
    </citation>
    <scope>NUCLEOTIDE SEQUENCE [LARGE SCALE GENOMIC DNA]</scope>
    <source>
        <strain evidence="7 8">RI</strain>
    </source>
</reference>
<protein>
    <submittedName>
        <fullName evidence="7">KRI1, protein KRI1</fullName>
    </submittedName>
</protein>
<dbReference type="Pfam" id="PF12936">
    <property type="entry name" value="Kri1_C"/>
    <property type="match status" value="1"/>
</dbReference>
<dbReference type="Proteomes" id="UP000002899">
    <property type="component" value="Chromosome II"/>
</dbReference>
<evidence type="ECO:0000256" key="1">
    <source>
        <dbReference type="ARBA" id="ARBA00007473"/>
    </source>
</evidence>
<sequence length="556" mass="64920">MDILEDGTDCIKLSINEEYVKRYTKFKDRQLLSKEEELLDGSSSSTDDENAVLLNDKVQEKILITLDKIKRKDPIIYDSKHVFFEDEDFQGPDNESIDDPTKLSNDKNGKVTYTDFLRKNLLEKGAKSFVESEEIIENMGKFKNVEISNEAEEAKRAFLNAFNEANNFSEDHGDILTVKKKELNETKEDEGRFKSFLDRRKLNIDGDIIARFWESDTLSKDDQFLRDYILNERWREDIPGNYNTSSIIEQVDEKEEDVETAELFEHAYNYRYQEPHGSEILSYGREILDTVRRVDERRKKKRERLKLRKLEENKVRMEELKRIKEIKVKDANEKLKLLSKVTGIPLAKLDVNLDAPFNSELHEIEMEKMLGHDYYKQPEELKGKALLADDILEINQVEMKPEPNNKERNGISYGVNEADLDENEYVWWICDYCGGGILEGHKRFDCEICDNYTLCKACVPLANHKHKLIRKKVSKGHQPPPEFTSSTKMEKNLMGLMDDSDNFEYEDIIGGDLPVRFKYRKVRADNLGLSIEQVLSSEDKELKNKCSIRKLLAYTH</sequence>
<dbReference type="SUPFAM" id="SSF57850">
    <property type="entry name" value="RING/U-box"/>
    <property type="match status" value="1"/>
</dbReference>
<reference evidence="7 8" key="3">
    <citation type="journal article" date="2016" name="Sci. Rep.">
        <title>Genome-wide diversity and gene expression profiling of Babesia microti isolates identify polymorphic genes that mediate host-pathogen interactions.</title>
        <authorList>
            <person name="Silva J.C."/>
            <person name="Cornillot E."/>
            <person name="McCracken C."/>
            <person name="Usmani-Brown S."/>
            <person name="Dwivedi A."/>
            <person name="Ifeonu O.O."/>
            <person name="Crabtree J."/>
            <person name="Gotia H.T."/>
            <person name="Virji A.Z."/>
            <person name="Reynes C."/>
            <person name="Colinge J."/>
            <person name="Kumar V."/>
            <person name="Lawres L."/>
            <person name="Pazzi J.E."/>
            <person name="Pablo J.V."/>
            <person name="Hung C."/>
            <person name="Brancato J."/>
            <person name="Kumari P."/>
            <person name="Orvis J."/>
            <person name="Tretina K."/>
            <person name="Chibucos M."/>
            <person name="Ott S."/>
            <person name="Sadzewicz L."/>
            <person name="Sengamalay N."/>
            <person name="Shetty A.C."/>
            <person name="Su Q."/>
            <person name="Tallon L."/>
            <person name="Fraser C.M."/>
            <person name="Frutos R."/>
            <person name="Molina D.M."/>
            <person name="Krause P.J."/>
            <person name="Ben Mamoun C."/>
        </authorList>
    </citation>
    <scope>NUCLEOTIDE SEQUENCE [LARGE SCALE GENOMIC DNA]</scope>
    <source>
        <strain evidence="7 8">RI</strain>
    </source>
</reference>
<dbReference type="Pfam" id="PF05178">
    <property type="entry name" value="Kri1"/>
    <property type="match status" value="1"/>
</dbReference>
<dbReference type="InterPro" id="IPR024626">
    <property type="entry name" value="Kri1-like_C"/>
</dbReference>
<dbReference type="GO" id="GO:0005730">
    <property type="term" value="C:nucleolus"/>
    <property type="evidence" value="ECO:0007669"/>
    <property type="project" value="TreeGrafter"/>
</dbReference>
<keyword evidence="2" id="KW-0479">Metal-binding</keyword>
<dbReference type="GO" id="GO:0008270">
    <property type="term" value="F:zinc ion binding"/>
    <property type="evidence" value="ECO:0007669"/>
    <property type="project" value="UniProtKB-KW"/>
</dbReference>
<comment type="similarity">
    <text evidence="1">Belongs to the KRI1 family.</text>
</comment>
<keyword evidence="4" id="KW-0862">Zinc</keyword>
<dbReference type="EMBL" id="FO082872">
    <property type="protein sequence ID" value="CCF73759.1"/>
    <property type="molecule type" value="Genomic_DNA"/>
</dbReference>
<dbReference type="OMA" id="WDNYDPR"/>
<evidence type="ECO:0000313" key="8">
    <source>
        <dbReference type="Proteomes" id="UP000002899"/>
    </source>
</evidence>
<dbReference type="GeneID" id="24424387"/>
<dbReference type="GO" id="GO:0030686">
    <property type="term" value="C:90S preribosome"/>
    <property type="evidence" value="ECO:0007669"/>
    <property type="project" value="TreeGrafter"/>
</dbReference>
<keyword evidence="5" id="KW-0175">Coiled coil</keyword>
<evidence type="ECO:0000256" key="5">
    <source>
        <dbReference type="SAM" id="Coils"/>
    </source>
</evidence>
<evidence type="ECO:0000256" key="2">
    <source>
        <dbReference type="ARBA" id="ARBA00022723"/>
    </source>
</evidence>
<dbReference type="GO" id="GO:0000447">
    <property type="term" value="P:endonucleolytic cleavage in ITS1 to separate SSU-rRNA from 5.8S rRNA and LSU-rRNA from tricistronic rRNA transcript (SSU-rRNA, 5.8S rRNA, LSU-rRNA)"/>
    <property type="evidence" value="ECO:0007669"/>
    <property type="project" value="TreeGrafter"/>
</dbReference>
<evidence type="ECO:0000256" key="4">
    <source>
        <dbReference type="ARBA" id="ARBA00022833"/>
    </source>
</evidence>
<accession>I7JAF8</accession>
<dbReference type="VEuPathDB" id="PiroplasmaDB:BMR1_02g03030"/>
<feature type="domain" description="Kri1-like C-terminal" evidence="6">
    <location>
        <begin position="495"/>
        <end position="555"/>
    </location>
</feature>
<dbReference type="KEGG" id="bmic:BMR1_02g03030"/>
<dbReference type="PANTHER" id="PTHR14490">
    <property type="entry name" value="ZINC FINGER, ZZ TYPE"/>
    <property type="match status" value="1"/>
</dbReference>
<evidence type="ECO:0000259" key="6">
    <source>
        <dbReference type="Pfam" id="PF12936"/>
    </source>
</evidence>
<keyword evidence="3" id="KW-0863">Zinc-finger</keyword>
<keyword evidence="8" id="KW-1185">Reference proteome</keyword>
<evidence type="ECO:0000256" key="3">
    <source>
        <dbReference type="ARBA" id="ARBA00022771"/>
    </source>
</evidence>
<feature type="coiled-coil region" evidence="5">
    <location>
        <begin position="293"/>
        <end position="327"/>
    </location>
</feature>
<dbReference type="InterPro" id="IPR018034">
    <property type="entry name" value="Kri1"/>
</dbReference>
<organism evidence="7 8">
    <name type="scientific">Babesia microti (strain RI)</name>
    <dbReference type="NCBI Taxonomy" id="1133968"/>
    <lineage>
        <taxon>Eukaryota</taxon>
        <taxon>Sar</taxon>
        <taxon>Alveolata</taxon>
        <taxon>Apicomplexa</taxon>
        <taxon>Aconoidasida</taxon>
        <taxon>Piroplasmida</taxon>
        <taxon>Babesiidae</taxon>
        <taxon>Babesia</taxon>
    </lineage>
</organism>
<name>I7JAF8_BABMR</name>
<reference evidence="7 8" key="2">
    <citation type="journal article" date="2013" name="PLoS ONE">
        <title>Whole genome mapping and re-organization of the nuclear and mitochondrial genomes of Babesia microti isolates.</title>
        <authorList>
            <person name="Cornillot E."/>
            <person name="Dassouli A."/>
            <person name="Garg A."/>
            <person name="Pachikara N."/>
            <person name="Randazzo S."/>
            <person name="Depoix D."/>
            <person name="Carcy B."/>
            <person name="Delbecq S."/>
            <person name="Frutos R."/>
            <person name="Silva J.C."/>
            <person name="Sutton R."/>
            <person name="Krause P.J."/>
            <person name="Mamoun C.B."/>
        </authorList>
    </citation>
    <scope>NUCLEOTIDE SEQUENCE [LARGE SCALE GENOMIC DNA]</scope>
    <source>
        <strain evidence="7 8">RI</strain>
    </source>
</reference>
<dbReference type="Gene3D" id="3.30.60.90">
    <property type="match status" value="1"/>
</dbReference>
<dbReference type="InterPro" id="IPR043145">
    <property type="entry name" value="Znf_ZZ_sf"/>
</dbReference>